<dbReference type="InterPro" id="IPR038425">
    <property type="entry name" value="GAT_sf"/>
</dbReference>
<dbReference type="GO" id="GO:0030479">
    <property type="term" value="C:actin cortical patch"/>
    <property type="evidence" value="ECO:0007669"/>
    <property type="project" value="TreeGrafter"/>
</dbReference>
<dbReference type="PANTHER" id="PTHR47789">
    <property type="entry name" value="LAS SEVENTEEN-BINDING PROTEIN 5"/>
    <property type="match status" value="1"/>
</dbReference>
<feature type="region of interest" description="Disordered" evidence="3">
    <location>
        <begin position="327"/>
        <end position="490"/>
    </location>
</feature>
<dbReference type="AlphaFoldDB" id="A0A067QL26"/>
<dbReference type="Pfam" id="PF00790">
    <property type="entry name" value="VHS"/>
    <property type="match status" value="1"/>
</dbReference>
<dbReference type="Pfam" id="PF03127">
    <property type="entry name" value="GAT"/>
    <property type="match status" value="1"/>
</dbReference>
<organism evidence="5 6">
    <name type="scientific">Jaapia argillacea MUCL 33604</name>
    <dbReference type="NCBI Taxonomy" id="933084"/>
    <lineage>
        <taxon>Eukaryota</taxon>
        <taxon>Fungi</taxon>
        <taxon>Dikarya</taxon>
        <taxon>Basidiomycota</taxon>
        <taxon>Agaricomycotina</taxon>
        <taxon>Agaricomycetes</taxon>
        <taxon>Agaricomycetidae</taxon>
        <taxon>Jaapiales</taxon>
        <taxon>Jaapiaceae</taxon>
        <taxon>Jaapia</taxon>
    </lineage>
</organism>
<sequence>MLAKTAYSFLNHEKPHSSITDWVEILTSSNVEDEAYDGVPELVEVINLQPTGPGEASRALRKKLKHGTPHQQYRALVILKALVENGGHKFQTTFADSQLTDALKNLASDSSTDPKVKRKLLNVLASWKNQFQGDSSMQFVANLYGQCRPTTHVTRTVDPDAVLADQEYEKRKREEKERKEDAKRKAREDKEKERLKREEDAKKAKQKKTKRQPFDFEKEKPLVLSSIANASQASSNLVNAITLVNTEHDSLPSNERVQDCLATAKHARKQIVRYIQLVENEELIGTLIETNDRIIGAIEMYDTLSKSTVTEQDVSDVQKGVAAMNMKDPGELNKLQEKQRAAVERAKGTGRGKERAEETDTYVHPDLHDLSFGPLGAEQRGLPPPLRPSGPMDNSDDEVRGRGSLSDFSDYESSDEEEHKKRAAGSSSSQRRPYGDLDQEDVDVRRDPKRGLLIHNDASEDPFADPFADPEHDSISVGTPGIADKKGMDW</sequence>
<dbReference type="PROSITE" id="PS50179">
    <property type="entry name" value="VHS"/>
    <property type="match status" value="1"/>
</dbReference>
<dbReference type="GO" id="GO:0035091">
    <property type="term" value="F:phosphatidylinositol binding"/>
    <property type="evidence" value="ECO:0007669"/>
    <property type="project" value="InterPro"/>
</dbReference>
<evidence type="ECO:0000313" key="5">
    <source>
        <dbReference type="EMBL" id="KDQ63321.1"/>
    </source>
</evidence>
<keyword evidence="2" id="KW-0653">Protein transport</keyword>
<dbReference type="InterPro" id="IPR044103">
    <property type="entry name" value="GAT_LSB5"/>
</dbReference>
<dbReference type="GO" id="GO:0007034">
    <property type="term" value="P:vacuolar transport"/>
    <property type="evidence" value="ECO:0007669"/>
    <property type="project" value="UniProtKB-ARBA"/>
</dbReference>
<feature type="region of interest" description="Disordered" evidence="3">
    <location>
        <begin position="168"/>
        <end position="215"/>
    </location>
</feature>
<feature type="domain" description="VHS" evidence="4">
    <location>
        <begin position="26"/>
        <end position="144"/>
    </location>
</feature>
<dbReference type="CDD" id="cd14232">
    <property type="entry name" value="GAT_LSB5"/>
    <property type="match status" value="1"/>
</dbReference>
<accession>A0A067QL26</accession>
<keyword evidence="6" id="KW-1185">Reference proteome</keyword>
<dbReference type="SUPFAM" id="SSF48464">
    <property type="entry name" value="ENTH/VHS domain"/>
    <property type="match status" value="1"/>
</dbReference>
<reference evidence="6" key="1">
    <citation type="journal article" date="2014" name="Proc. Natl. Acad. Sci. U.S.A.">
        <title>Extensive sampling of basidiomycete genomes demonstrates inadequacy of the white-rot/brown-rot paradigm for wood decay fungi.</title>
        <authorList>
            <person name="Riley R."/>
            <person name="Salamov A.A."/>
            <person name="Brown D.W."/>
            <person name="Nagy L.G."/>
            <person name="Floudas D."/>
            <person name="Held B.W."/>
            <person name="Levasseur A."/>
            <person name="Lombard V."/>
            <person name="Morin E."/>
            <person name="Otillar R."/>
            <person name="Lindquist E.A."/>
            <person name="Sun H."/>
            <person name="LaButti K.M."/>
            <person name="Schmutz J."/>
            <person name="Jabbour D."/>
            <person name="Luo H."/>
            <person name="Baker S.E."/>
            <person name="Pisabarro A.G."/>
            <person name="Walton J.D."/>
            <person name="Blanchette R.A."/>
            <person name="Henrissat B."/>
            <person name="Martin F."/>
            <person name="Cullen D."/>
            <person name="Hibbett D.S."/>
            <person name="Grigoriev I.V."/>
        </authorList>
    </citation>
    <scope>NUCLEOTIDE SEQUENCE [LARGE SCALE GENOMIC DNA]</scope>
    <source>
        <strain evidence="6">MUCL 33604</strain>
    </source>
</reference>
<dbReference type="GO" id="GO:0006897">
    <property type="term" value="P:endocytosis"/>
    <property type="evidence" value="ECO:0007669"/>
    <property type="project" value="InterPro"/>
</dbReference>
<dbReference type="OrthoDB" id="10264585at2759"/>
<dbReference type="HOGENOM" id="CLU_036827_3_1_1"/>
<dbReference type="InterPro" id="IPR002014">
    <property type="entry name" value="VHS_dom"/>
</dbReference>
<dbReference type="PANTHER" id="PTHR47789:SF1">
    <property type="entry name" value="LAS SEVENTEEN-BINDING PROTEIN 5"/>
    <property type="match status" value="1"/>
</dbReference>
<feature type="compositionally biased region" description="Basic and acidic residues" evidence="3">
    <location>
        <begin position="168"/>
        <end position="203"/>
    </location>
</feature>
<dbReference type="InterPro" id="IPR045007">
    <property type="entry name" value="LSB5"/>
</dbReference>
<gene>
    <name evidence="5" type="ORF">JAAARDRAFT_120204</name>
</gene>
<keyword evidence="1" id="KW-0813">Transport</keyword>
<dbReference type="SMART" id="SM00288">
    <property type="entry name" value="VHS"/>
    <property type="match status" value="1"/>
</dbReference>
<dbReference type="SUPFAM" id="SSF89009">
    <property type="entry name" value="GAT-like domain"/>
    <property type="match status" value="1"/>
</dbReference>
<dbReference type="FunCoup" id="A0A067QL26">
    <property type="interactions" value="20"/>
</dbReference>
<dbReference type="GO" id="GO:0007015">
    <property type="term" value="P:actin filament organization"/>
    <property type="evidence" value="ECO:0007669"/>
    <property type="project" value="InterPro"/>
</dbReference>
<protein>
    <recommendedName>
        <fullName evidence="4">VHS domain-containing protein</fullName>
    </recommendedName>
</protein>
<dbReference type="InterPro" id="IPR004152">
    <property type="entry name" value="GAT_dom"/>
</dbReference>
<dbReference type="GO" id="GO:0043130">
    <property type="term" value="F:ubiquitin binding"/>
    <property type="evidence" value="ECO:0007669"/>
    <property type="project" value="InterPro"/>
</dbReference>
<dbReference type="Gene3D" id="1.25.40.90">
    <property type="match status" value="1"/>
</dbReference>
<evidence type="ECO:0000256" key="1">
    <source>
        <dbReference type="ARBA" id="ARBA00022448"/>
    </source>
</evidence>
<evidence type="ECO:0000256" key="2">
    <source>
        <dbReference type="ARBA" id="ARBA00022927"/>
    </source>
</evidence>
<evidence type="ECO:0000313" key="6">
    <source>
        <dbReference type="Proteomes" id="UP000027265"/>
    </source>
</evidence>
<dbReference type="EMBL" id="KL197710">
    <property type="protein sequence ID" value="KDQ63321.1"/>
    <property type="molecule type" value="Genomic_DNA"/>
</dbReference>
<name>A0A067QL26_9AGAM</name>
<dbReference type="InterPro" id="IPR008942">
    <property type="entry name" value="ENTH_VHS"/>
</dbReference>
<evidence type="ECO:0000259" key="4">
    <source>
        <dbReference type="PROSITE" id="PS50179"/>
    </source>
</evidence>
<feature type="compositionally biased region" description="Basic and acidic residues" evidence="3">
    <location>
        <begin position="328"/>
        <end position="369"/>
    </location>
</feature>
<dbReference type="Gene3D" id="1.20.58.160">
    <property type="match status" value="1"/>
</dbReference>
<evidence type="ECO:0000256" key="3">
    <source>
        <dbReference type="SAM" id="MobiDB-lite"/>
    </source>
</evidence>
<dbReference type="GO" id="GO:0051666">
    <property type="term" value="P:actin cortical patch localization"/>
    <property type="evidence" value="ECO:0007669"/>
    <property type="project" value="TreeGrafter"/>
</dbReference>
<dbReference type="GO" id="GO:0015031">
    <property type="term" value="P:protein transport"/>
    <property type="evidence" value="ECO:0007669"/>
    <property type="project" value="UniProtKB-KW"/>
</dbReference>
<dbReference type="Proteomes" id="UP000027265">
    <property type="component" value="Unassembled WGS sequence"/>
</dbReference>
<dbReference type="InParanoid" id="A0A067QL26"/>
<dbReference type="CDD" id="cd16980">
    <property type="entry name" value="VHS_Lsb5"/>
    <property type="match status" value="1"/>
</dbReference>
<dbReference type="STRING" id="933084.A0A067QL26"/>
<proteinExistence type="predicted"/>